<dbReference type="InterPro" id="IPR036047">
    <property type="entry name" value="F-box-like_dom_sf"/>
</dbReference>
<dbReference type="Proteomes" id="UP001141552">
    <property type="component" value="Unassembled WGS sequence"/>
</dbReference>
<reference evidence="3" key="1">
    <citation type="submission" date="2022-02" db="EMBL/GenBank/DDBJ databases">
        <authorList>
            <person name="Henning P.M."/>
            <person name="McCubbin A.G."/>
            <person name="Shore J.S."/>
        </authorList>
    </citation>
    <scope>NUCLEOTIDE SEQUENCE</scope>
    <source>
        <strain evidence="3">F60SS</strain>
        <tissue evidence="3">Leaves</tissue>
    </source>
</reference>
<feature type="domain" description="F-box" evidence="2">
    <location>
        <begin position="64"/>
        <end position="99"/>
    </location>
</feature>
<evidence type="ECO:0000256" key="1">
    <source>
        <dbReference type="SAM" id="MobiDB-lite"/>
    </source>
</evidence>
<name>A0A9Q0FSA7_9ROSI</name>
<comment type="caution">
    <text evidence="3">The sequence shown here is derived from an EMBL/GenBank/DDBJ whole genome shotgun (WGS) entry which is preliminary data.</text>
</comment>
<sequence length="285" mass="32292">MADSGNMSWSRSSENQKRDEGSDDTAMEMKHHKNNMLPVDQAKTTNMERLVTSTNIAVPNRCYLPPDTVEEILELLPFKSNERFRSVSKSLFTFLATPKLLYCPCEGRTEFFQANYGIKSSDDQRHFTAVVLSEYSGDVRNLGLATMASGETIVWNPFTGICRKLPLRNHCTSAGTVSVCLQVSHHGKWEIFVWNPLTSVCRKLPHKSSAYANVFGYASASDDYKVFAATGSGSCRICVHFIPQSFKDGRYVMLQFVHEEIHVLKWNNTLDESDEAEKYSRKIEF</sequence>
<evidence type="ECO:0000313" key="4">
    <source>
        <dbReference type="Proteomes" id="UP001141552"/>
    </source>
</evidence>
<dbReference type="Pfam" id="PF00646">
    <property type="entry name" value="F-box"/>
    <property type="match status" value="1"/>
</dbReference>
<feature type="region of interest" description="Disordered" evidence="1">
    <location>
        <begin position="1"/>
        <end position="24"/>
    </location>
</feature>
<keyword evidence="4" id="KW-1185">Reference proteome</keyword>
<dbReference type="EMBL" id="JAKUCV010004064">
    <property type="protein sequence ID" value="KAJ4836603.1"/>
    <property type="molecule type" value="Genomic_DNA"/>
</dbReference>
<dbReference type="OrthoDB" id="5319261at2759"/>
<dbReference type="AlphaFoldDB" id="A0A9Q0FSA7"/>
<evidence type="ECO:0000259" key="2">
    <source>
        <dbReference type="Pfam" id="PF00646"/>
    </source>
</evidence>
<dbReference type="InterPro" id="IPR001810">
    <property type="entry name" value="F-box_dom"/>
</dbReference>
<accession>A0A9Q0FSA7</accession>
<reference evidence="3" key="2">
    <citation type="journal article" date="2023" name="Plants (Basel)">
        <title>Annotation of the Turnera subulata (Passifloraceae) Draft Genome Reveals the S-Locus Evolved after the Divergence of Turneroideae from Passifloroideae in a Stepwise Manner.</title>
        <authorList>
            <person name="Henning P.M."/>
            <person name="Roalson E.H."/>
            <person name="Mir W."/>
            <person name="McCubbin A.G."/>
            <person name="Shore J.S."/>
        </authorList>
    </citation>
    <scope>NUCLEOTIDE SEQUENCE</scope>
    <source>
        <strain evidence="3">F60SS</strain>
    </source>
</reference>
<protein>
    <recommendedName>
        <fullName evidence="2">F-box domain-containing protein</fullName>
    </recommendedName>
</protein>
<proteinExistence type="predicted"/>
<evidence type="ECO:0000313" key="3">
    <source>
        <dbReference type="EMBL" id="KAJ4836603.1"/>
    </source>
</evidence>
<organism evidence="3 4">
    <name type="scientific">Turnera subulata</name>
    <dbReference type="NCBI Taxonomy" id="218843"/>
    <lineage>
        <taxon>Eukaryota</taxon>
        <taxon>Viridiplantae</taxon>
        <taxon>Streptophyta</taxon>
        <taxon>Embryophyta</taxon>
        <taxon>Tracheophyta</taxon>
        <taxon>Spermatophyta</taxon>
        <taxon>Magnoliopsida</taxon>
        <taxon>eudicotyledons</taxon>
        <taxon>Gunneridae</taxon>
        <taxon>Pentapetalae</taxon>
        <taxon>rosids</taxon>
        <taxon>fabids</taxon>
        <taxon>Malpighiales</taxon>
        <taxon>Passifloraceae</taxon>
        <taxon>Turnera</taxon>
    </lineage>
</organism>
<dbReference type="PANTHER" id="PTHR31672:SF13">
    <property type="entry name" value="F-BOX PROTEIN CPR30-LIKE"/>
    <property type="match status" value="1"/>
</dbReference>
<dbReference type="SUPFAM" id="SSF81383">
    <property type="entry name" value="F-box domain"/>
    <property type="match status" value="1"/>
</dbReference>
<dbReference type="InterPro" id="IPR050796">
    <property type="entry name" value="SCF_F-box_component"/>
</dbReference>
<feature type="compositionally biased region" description="Polar residues" evidence="1">
    <location>
        <begin position="1"/>
        <end position="13"/>
    </location>
</feature>
<dbReference type="PANTHER" id="PTHR31672">
    <property type="entry name" value="BNACNNG10540D PROTEIN"/>
    <property type="match status" value="1"/>
</dbReference>
<gene>
    <name evidence="3" type="ORF">Tsubulata_030134</name>
</gene>